<gene>
    <name evidence="3" type="ORF">SAMN04488002_0942</name>
</gene>
<organism evidence="3 4">
    <name type="scientific">Litoreibacter janthinus</name>
    <dbReference type="NCBI Taxonomy" id="670154"/>
    <lineage>
        <taxon>Bacteria</taxon>
        <taxon>Pseudomonadati</taxon>
        <taxon>Pseudomonadota</taxon>
        <taxon>Alphaproteobacteria</taxon>
        <taxon>Rhodobacterales</taxon>
        <taxon>Roseobacteraceae</taxon>
        <taxon>Litoreibacter</taxon>
    </lineage>
</organism>
<sequence length="274" mass="29797">MNNTPVKSWLAACALLLATPLPVAAQIVETGASDVVKVTLLPGWRDSSGTHFAALKFVLAPGWKTYWRAPGDGGVPTRLDLSKSANLHGVKVLWPKPEVFHENGLRSIGYRDQLVLPFAFATATDGTVKIDGSLDFGVCEEICLPVHLDLSFLLPPKQVANVEEISTAMRQRPVPAQRAQVQRVKCDVTYYEAGAHIDVEIDMPPLKGRNEALVIEASGSDLWVSEPTVVRTGNTLRATAQISTRDKTPFRLNMDQVRMTVITTLAAVDIKGCS</sequence>
<dbReference type="Proteomes" id="UP000199658">
    <property type="component" value="Unassembled WGS sequence"/>
</dbReference>
<feature type="domain" description="Thiol:disulfide interchange protein DsbD N-terminal" evidence="2">
    <location>
        <begin position="47"/>
        <end position="149"/>
    </location>
</feature>
<evidence type="ECO:0000256" key="1">
    <source>
        <dbReference type="SAM" id="SignalP"/>
    </source>
</evidence>
<dbReference type="AlphaFoldDB" id="A0A1I6G5S3"/>
<dbReference type="Pfam" id="PF11412">
    <property type="entry name" value="DsbD_N"/>
    <property type="match status" value="1"/>
</dbReference>
<evidence type="ECO:0000313" key="4">
    <source>
        <dbReference type="Proteomes" id="UP000199658"/>
    </source>
</evidence>
<keyword evidence="1" id="KW-0732">Signal</keyword>
<proteinExistence type="predicted"/>
<dbReference type="InterPro" id="IPR028250">
    <property type="entry name" value="DsbDN"/>
</dbReference>
<evidence type="ECO:0000259" key="2">
    <source>
        <dbReference type="Pfam" id="PF11412"/>
    </source>
</evidence>
<dbReference type="EMBL" id="FOYO01000001">
    <property type="protein sequence ID" value="SFR37539.1"/>
    <property type="molecule type" value="Genomic_DNA"/>
</dbReference>
<keyword evidence="4" id="KW-1185">Reference proteome</keyword>
<dbReference type="STRING" id="670154.SAMN04488002_0942"/>
<evidence type="ECO:0000313" key="3">
    <source>
        <dbReference type="EMBL" id="SFR37539.1"/>
    </source>
</evidence>
<name>A0A1I6G5S3_9RHOB</name>
<accession>A0A1I6G5S3</accession>
<feature type="chain" id="PRO_5011544545" evidence="1">
    <location>
        <begin position="26"/>
        <end position="274"/>
    </location>
</feature>
<feature type="signal peptide" evidence="1">
    <location>
        <begin position="1"/>
        <end position="25"/>
    </location>
</feature>
<reference evidence="4" key="1">
    <citation type="submission" date="2016-10" db="EMBL/GenBank/DDBJ databases">
        <authorList>
            <person name="Varghese N."/>
            <person name="Submissions S."/>
        </authorList>
    </citation>
    <scope>NUCLEOTIDE SEQUENCE [LARGE SCALE GENOMIC DNA]</scope>
    <source>
        <strain evidence="4">DSM 26921</strain>
    </source>
</reference>
<protein>
    <submittedName>
        <fullName evidence="3">Thiol-disulfide interchange protein, contains DsbC and DsbD domains</fullName>
    </submittedName>
</protein>